<dbReference type="Gene3D" id="1.20.200.10">
    <property type="entry name" value="Fumarase/aspartase (Central domain)"/>
    <property type="match status" value="1"/>
</dbReference>
<dbReference type="Pfam" id="PF00206">
    <property type="entry name" value="Lyase_1"/>
    <property type="match status" value="1"/>
</dbReference>
<dbReference type="InterPro" id="IPR024083">
    <property type="entry name" value="Fumarase/histidase_N"/>
</dbReference>
<dbReference type="GO" id="GO:0006531">
    <property type="term" value="P:aspartate metabolic process"/>
    <property type="evidence" value="ECO:0007669"/>
    <property type="project" value="TreeGrafter"/>
</dbReference>
<dbReference type="InterPro" id="IPR008948">
    <property type="entry name" value="L-Aspartase-like"/>
</dbReference>
<dbReference type="InterPro" id="IPR051546">
    <property type="entry name" value="Aspartate_Ammonia-Lyase"/>
</dbReference>
<comment type="caution">
    <text evidence="7">The sequence shown here is derived from an EMBL/GenBank/DDBJ whole genome shotgun (WGS) entry which is preliminary data.</text>
</comment>
<dbReference type="FunFam" id="1.10.40.30:FF:000002">
    <property type="entry name" value="Fumarate hydratase class II"/>
    <property type="match status" value="1"/>
</dbReference>
<gene>
    <name evidence="7" type="ORF">Cpap_0563</name>
</gene>
<dbReference type="Pfam" id="PF10415">
    <property type="entry name" value="FumaraseC_C"/>
    <property type="match status" value="1"/>
</dbReference>
<dbReference type="Gene3D" id="1.10.275.10">
    <property type="entry name" value="Fumarase/aspartase (N-terminal domain)"/>
    <property type="match status" value="1"/>
</dbReference>
<evidence type="ECO:0000256" key="4">
    <source>
        <dbReference type="ARBA" id="ARBA00023239"/>
    </source>
</evidence>
<dbReference type="InterPro" id="IPR000362">
    <property type="entry name" value="Fumarate_lyase_fam"/>
</dbReference>
<evidence type="ECO:0000259" key="6">
    <source>
        <dbReference type="Pfam" id="PF10415"/>
    </source>
</evidence>
<dbReference type="FunFam" id="1.10.275.10:FF:000001">
    <property type="entry name" value="Fumarate hydratase, mitochondrial"/>
    <property type="match status" value="1"/>
</dbReference>
<dbReference type="InterPro" id="IPR020557">
    <property type="entry name" value="Fumarate_lyase_CS"/>
</dbReference>
<evidence type="ECO:0000256" key="1">
    <source>
        <dbReference type="ARBA" id="ARBA00001494"/>
    </source>
</evidence>
<dbReference type="CDD" id="cd01357">
    <property type="entry name" value="Aspartase"/>
    <property type="match status" value="1"/>
</dbReference>
<feature type="domain" description="Fumarate lyase N-terminal" evidence="5">
    <location>
        <begin position="15"/>
        <end position="344"/>
    </location>
</feature>
<dbReference type="GO" id="GO:0008797">
    <property type="term" value="F:aspartate ammonia-lyase activity"/>
    <property type="evidence" value="ECO:0007669"/>
    <property type="project" value="UniProtKB-EC"/>
</dbReference>
<dbReference type="OrthoDB" id="9802809at2"/>
<dbReference type="NCBIfam" id="NF008909">
    <property type="entry name" value="PRK12273.1"/>
    <property type="match status" value="1"/>
</dbReference>
<dbReference type="PANTHER" id="PTHR42696">
    <property type="entry name" value="ASPARTATE AMMONIA-LYASE"/>
    <property type="match status" value="1"/>
</dbReference>
<dbReference type="AlphaFoldDB" id="F1TI25"/>
<dbReference type="PANTHER" id="PTHR42696:SF2">
    <property type="entry name" value="ASPARTATE AMMONIA-LYASE"/>
    <property type="match status" value="1"/>
</dbReference>
<dbReference type="InterPro" id="IPR022761">
    <property type="entry name" value="Fumarate_lyase_N"/>
</dbReference>
<dbReference type="SUPFAM" id="SSF48557">
    <property type="entry name" value="L-aspartase-like"/>
    <property type="match status" value="1"/>
</dbReference>
<dbReference type="Proteomes" id="UP000003860">
    <property type="component" value="Unassembled WGS sequence"/>
</dbReference>
<comment type="catalytic activity">
    <reaction evidence="1">
        <text>L-aspartate = fumarate + NH4(+)</text>
        <dbReference type="Rhea" id="RHEA:16601"/>
        <dbReference type="ChEBI" id="CHEBI:28938"/>
        <dbReference type="ChEBI" id="CHEBI:29806"/>
        <dbReference type="ChEBI" id="CHEBI:29991"/>
        <dbReference type="EC" id="4.3.1.1"/>
    </reaction>
</comment>
<dbReference type="GO" id="GO:0005829">
    <property type="term" value="C:cytosol"/>
    <property type="evidence" value="ECO:0007669"/>
    <property type="project" value="TreeGrafter"/>
</dbReference>
<dbReference type="PRINTS" id="PR00149">
    <property type="entry name" value="FUMRATELYASE"/>
</dbReference>
<dbReference type="Gene3D" id="1.10.40.30">
    <property type="entry name" value="Fumarase/aspartase (C-terminal domain)"/>
    <property type="match status" value="1"/>
</dbReference>
<dbReference type="RefSeq" id="WP_004622229.1">
    <property type="nucleotide sequence ID" value="NZ_ACXX02000018.1"/>
</dbReference>
<dbReference type="EC" id="4.3.1.1" evidence="2"/>
<dbReference type="STRING" id="588581.Cpap_0563"/>
<name>F1TI25_9FIRM</name>
<dbReference type="eggNOG" id="COG1027">
    <property type="taxonomic scope" value="Bacteria"/>
</dbReference>
<protein>
    <recommendedName>
        <fullName evidence="2">aspartate ammonia-lyase</fullName>
        <ecNumber evidence="2">4.3.1.1</ecNumber>
    </recommendedName>
</protein>
<accession>F1TI25</accession>
<organism evidence="7 8">
    <name type="scientific">Ruminiclostridium papyrosolvens DSM 2782</name>
    <dbReference type="NCBI Taxonomy" id="588581"/>
    <lineage>
        <taxon>Bacteria</taxon>
        <taxon>Bacillati</taxon>
        <taxon>Bacillota</taxon>
        <taxon>Clostridia</taxon>
        <taxon>Eubacteriales</taxon>
        <taxon>Oscillospiraceae</taxon>
        <taxon>Ruminiclostridium</taxon>
    </lineage>
</organism>
<dbReference type="GO" id="GO:0006099">
    <property type="term" value="P:tricarboxylic acid cycle"/>
    <property type="evidence" value="ECO:0007669"/>
    <property type="project" value="InterPro"/>
</dbReference>
<keyword evidence="8" id="KW-1185">Reference proteome</keyword>
<keyword evidence="3" id="KW-0028">Amino-acid biosynthesis</keyword>
<dbReference type="PROSITE" id="PS00163">
    <property type="entry name" value="FUMARATE_LYASES"/>
    <property type="match status" value="1"/>
</dbReference>
<dbReference type="FunFam" id="1.20.200.10:FF:000001">
    <property type="entry name" value="Fumarate hydratase, mitochondrial"/>
    <property type="match status" value="1"/>
</dbReference>
<dbReference type="InterPro" id="IPR018951">
    <property type="entry name" value="Fumarase_C_C"/>
</dbReference>
<dbReference type="EMBL" id="ACXX02000018">
    <property type="protein sequence ID" value="EGD45960.1"/>
    <property type="molecule type" value="Genomic_DNA"/>
</dbReference>
<sequence>MADNIKYRIERDSIGEKQVPEEAYYGIQSLRALENFQITGLTMHQDMIVSIVEIKKASAITNCEVGLISKKTTDAIVKACDEIISGKFRDQFIVDQIQGGAGTSINMNANEVIANRAIEILGGKKGDYSIVNPNDHVNYGQSTNDVFPTCGKMTAYKLLIKLEAQLKRLHDALIEKAIEFDDVIKMGRTQLQDAVPIRLGQEFKAYSEAIKRDLSRMQRAMDEMKYVNLGGTAIGTGLNADEQYLQFVVQNLAKVSGLGLMQAFDLVDATQNLDGYVATSGIIKSCSVNLSKMANDLRLMSSGPRTGFGEINLPPKQNGSSIMPGKVNPVIPEVVNQVAFNAIGNDMTITMASEAGQLELNAFEPIIFYKLFESIETTTYAVETLVDNCIVGITANREHCKALVDNSVGIITAICPYVGYSKAAEIAKKAINTGEVIRKLIIDEGLLDEEQLNIILDAMSMTEPGISGKYKMSNDKMNGLAENNNRTA</sequence>
<evidence type="ECO:0000256" key="3">
    <source>
        <dbReference type="ARBA" id="ARBA00022605"/>
    </source>
</evidence>
<dbReference type="GO" id="GO:0008652">
    <property type="term" value="P:amino acid biosynthetic process"/>
    <property type="evidence" value="ECO:0007669"/>
    <property type="project" value="UniProtKB-KW"/>
</dbReference>
<evidence type="ECO:0000313" key="7">
    <source>
        <dbReference type="EMBL" id="EGD45960.1"/>
    </source>
</evidence>
<evidence type="ECO:0000259" key="5">
    <source>
        <dbReference type="Pfam" id="PF00206"/>
    </source>
</evidence>
<evidence type="ECO:0000256" key="2">
    <source>
        <dbReference type="ARBA" id="ARBA00012992"/>
    </source>
</evidence>
<reference evidence="7" key="2">
    <citation type="submission" date="2011-01" db="EMBL/GenBank/DDBJ databases">
        <title>The Non-contiguous Finished genome of Clostridium papyrosolvens.</title>
        <authorList>
            <person name="Lucas S."/>
            <person name="Copeland A."/>
            <person name="Lapidus A."/>
            <person name="Cheng J.-F."/>
            <person name="Goodwin L."/>
            <person name="Pitluck S."/>
            <person name="Misra M."/>
            <person name="Chertkov O."/>
            <person name="Detter J.C."/>
            <person name="Han C."/>
            <person name="Tapia R."/>
            <person name="Land M."/>
            <person name="Hauser L."/>
            <person name="Kyrpides N."/>
            <person name="Ivanova N."/>
            <person name="Pagani I."/>
            <person name="Mouttaki H."/>
            <person name="He Z."/>
            <person name="Zhou J."/>
            <person name="Hemme C.L."/>
            <person name="Woyke T."/>
        </authorList>
    </citation>
    <scope>NUCLEOTIDE SEQUENCE [LARGE SCALE GENOMIC DNA]</scope>
    <source>
        <strain evidence="7">DSM 2782</strain>
    </source>
</reference>
<feature type="domain" description="Fumarase C C-terminal" evidence="6">
    <location>
        <begin position="410"/>
        <end position="463"/>
    </location>
</feature>
<keyword evidence="4 7" id="KW-0456">Lyase</keyword>
<proteinExistence type="predicted"/>
<evidence type="ECO:0000313" key="8">
    <source>
        <dbReference type="Proteomes" id="UP000003860"/>
    </source>
</evidence>
<reference evidence="7" key="1">
    <citation type="submission" date="2009-07" db="EMBL/GenBank/DDBJ databases">
        <authorList>
            <consortium name="US DOE Joint Genome Institute (JGI-PGF)"/>
            <person name="Lucas S."/>
            <person name="Copeland A."/>
            <person name="Lapidus A."/>
            <person name="Glavina del Rio T."/>
            <person name="Tice H."/>
            <person name="Bruce D."/>
            <person name="Goodwin L."/>
            <person name="Pitluck S."/>
            <person name="Larimer F."/>
            <person name="Land M.L."/>
            <person name="Mouttaki H."/>
            <person name="He Z."/>
            <person name="Zhou J."/>
            <person name="Hemme C.L."/>
        </authorList>
    </citation>
    <scope>NUCLEOTIDE SEQUENCE [LARGE SCALE GENOMIC DNA]</scope>
    <source>
        <strain evidence="7">DSM 2782</strain>
    </source>
</reference>